<name>A0A9X7P5Y8_9FIRM</name>
<keyword evidence="6 13" id="KW-0812">Transmembrane</keyword>
<keyword evidence="12 13" id="KW-0472">Membrane</keyword>
<dbReference type="FunFam" id="1.10.287.130:FF:000001">
    <property type="entry name" value="Two-component sensor histidine kinase"/>
    <property type="match status" value="1"/>
</dbReference>
<dbReference type="GO" id="GO:0007234">
    <property type="term" value="P:osmosensory signaling via phosphorelay pathway"/>
    <property type="evidence" value="ECO:0007669"/>
    <property type="project" value="TreeGrafter"/>
</dbReference>
<evidence type="ECO:0000259" key="16">
    <source>
        <dbReference type="PROSITE" id="PS50885"/>
    </source>
</evidence>
<dbReference type="PROSITE" id="PS50112">
    <property type="entry name" value="PAS"/>
    <property type="match status" value="1"/>
</dbReference>
<dbReference type="InterPro" id="IPR036097">
    <property type="entry name" value="HisK_dim/P_sf"/>
</dbReference>
<dbReference type="Proteomes" id="UP000239430">
    <property type="component" value="Unassembled WGS sequence"/>
</dbReference>
<feature type="transmembrane region" description="Helical" evidence="13">
    <location>
        <begin position="193"/>
        <end position="213"/>
    </location>
</feature>
<sequence length="607" mass="64919">MISKSITTKLWLLLVSLVVVSLLAIGLSLHQLLGNYYYRQQVEDMLATGEMLAQSLAGADAGNLAGQAEILSKAAGTGVMIIDRQGLVISCSSDAGTGMGMGMGMGMRMGPGWSHGLHQQDNWPAAGMHLDGDEIRQVLAGNTVIKRGYQDIFNTRMLIVAVPIKAAGGVDGAVILFAPEASLSAAIAAVDRLILYSGVGAVLLATLLALFAARRVTRSLKQMSLAARQMARGDFSGRVPVTSEDELGQLAGSFNFLAEELARTVAALSREKEKLDRVVRGMTDGVLAFAPDGRVLFANPQAEKLLGLSLPPGSVLPAELLAPFRAAAEGEGAAGEIRWRQQIFAVRAAPLQGEEPGRQAAVAIIQDITAQKQLEQLRREFLASVSHDLRTPLSFIQGYAEALADGLAAGEKERQEYTNFILAEAGRLRRLVDDLFDLNKMAAGQLSLEMADVDAGELLAGVARKYRPLLAEHKLELEVEIPPSLPGIRADAGRLEQIMANLLDNARHHTPPGGRIRITAGRAGNEIKVSVADTGSGIPPEDLPYIWERFYKVDKSRSRRDGGSGLGLAIVKSLVEAHGGRVEVESQLGKGSTFSFYLPLHIDSENS</sequence>
<dbReference type="InterPro" id="IPR050351">
    <property type="entry name" value="BphY/WalK/GraS-like"/>
</dbReference>
<dbReference type="RefSeq" id="WP_054938387.1">
    <property type="nucleotide sequence ID" value="NZ_PVXL01000046.1"/>
</dbReference>
<dbReference type="Pfam" id="PF08448">
    <property type="entry name" value="PAS_4"/>
    <property type="match status" value="1"/>
</dbReference>
<dbReference type="SMART" id="SM00387">
    <property type="entry name" value="HATPase_c"/>
    <property type="match status" value="1"/>
</dbReference>
<dbReference type="Gene3D" id="3.30.565.10">
    <property type="entry name" value="Histidine kinase-like ATPase, C-terminal domain"/>
    <property type="match status" value="1"/>
</dbReference>
<dbReference type="SUPFAM" id="SSF55874">
    <property type="entry name" value="ATPase domain of HSP90 chaperone/DNA topoisomerase II/histidine kinase"/>
    <property type="match status" value="1"/>
</dbReference>
<evidence type="ECO:0000256" key="2">
    <source>
        <dbReference type="ARBA" id="ARBA00004141"/>
    </source>
</evidence>
<keyword evidence="4" id="KW-0597">Phosphoprotein</keyword>
<keyword evidence="11" id="KW-0902">Two-component regulatory system</keyword>
<dbReference type="Gene3D" id="1.10.287.130">
    <property type="match status" value="1"/>
</dbReference>
<dbReference type="Gene3D" id="6.10.340.10">
    <property type="match status" value="1"/>
</dbReference>
<accession>A0A9X7P5Y8</accession>
<dbReference type="GO" id="GO:0016020">
    <property type="term" value="C:membrane"/>
    <property type="evidence" value="ECO:0007669"/>
    <property type="project" value="UniProtKB-SubCell"/>
</dbReference>
<dbReference type="PROSITE" id="PS50109">
    <property type="entry name" value="HIS_KIN"/>
    <property type="match status" value="1"/>
</dbReference>
<comment type="catalytic activity">
    <reaction evidence="1">
        <text>ATP + protein L-histidine = ADP + protein N-phospho-L-histidine.</text>
        <dbReference type="EC" id="2.7.13.3"/>
    </reaction>
</comment>
<dbReference type="GO" id="GO:0030295">
    <property type="term" value="F:protein kinase activator activity"/>
    <property type="evidence" value="ECO:0007669"/>
    <property type="project" value="TreeGrafter"/>
</dbReference>
<dbReference type="Pfam" id="PF00512">
    <property type="entry name" value="HisKA"/>
    <property type="match status" value="1"/>
</dbReference>
<evidence type="ECO:0000256" key="12">
    <source>
        <dbReference type="ARBA" id="ARBA00023136"/>
    </source>
</evidence>
<evidence type="ECO:0000256" key="5">
    <source>
        <dbReference type="ARBA" id="ARBA00022679"/>
    </source>
</evidence>
<dbReference type="SMART" id="SM00304">
    <property type="entry name" value="HAMP"/>
    <property type="match status" value="1"/>
</dbReference>
<dbReference type="SUPFAM" id="SSF47384">
    <property type="entry name" value="Homodimeric domain of signal transducing histidine kinase"/>
    <property type="match status" value="1"/>
</dbReference>
<dbReference type="PANTHER" id="PTHR42878:SF7">
    <property type="entry name" value="SENSOR HISTIDINE KINASE GLRK"/>
    <property type="match status" value="1"/>
</dbReference>
<keyword evidence="18" id="KW-1185">Reference proteome</keyword>
<evidence type="ECO:0000313" key="17">
    <source>
        <dbReference type="EMBL" id="PRR72236.1"/>
    </source>
</evidence>
<gene>
    <name evidence="17" type="primary">srrB</name>
    <name evidence="17" type="ORF">MOST_19470</name>
</gene>
<evidence type="ECO:0000256" key="3">
    <source>
        <dbReference type="ARBA" id="ARBA00012438"/>
    </source>
</evidence>
<dbReference type="CDD" id="cd00075">
    <property type="entry name" value="HATPase"/>
    <property type="match status" value="1"/>
</dbReference>
<dbReference type="InterPro" id="IPR005467">
    <property type="entry name" value="His_kinase_dom"/>
</dbReference>
<dbReference type="InterPro" id="IPR013656">
    <property type="entry name" value="PAS_4"/>
</dbReference>
<dbReference type="PANTHER" id="PTHR42878">
    <property type="entry name" value="TWO-COMPONENT HISTIDINE KINASE"/>
    <property type="match status" value="1"/>
</dbReference>
<keyword evidence="7" id="KW-0547">Nucleotide-binding</keyword>
<evidence type="ECO:0000256" key="1">
    <source>
        <dbReference type="ARBA" id="ARBA00000085"/>
    </source>
</evidence>
<dbReference type="SMART" id="SM00388">
    <property type="entry name" value="HisKA"/>
    <property type="match status" value="1"/>
</dbReference>
<evidence type="ECO:0000259" key="15">
    <source>
        <dbReference type="PROSITE" id="PS50112"/>
    </source>
</evidence>
<feature type="domain" description="PAS" evidence="15">
    <location>
        <begin position="271"/>
        <end position="309"/>
    </location>
</feature>
<evidence type="ECO:0000256" key="10">
    <source>
        <dbReference type="ARBA" id="ARBA00022989"/>
    </source>
</evidence>
<dbReference type="PROSITE" id="PS50885">
    <property type="entry name" value="HAMP"/>
    <property type="match status" value="1"/>
</dbReference>
<feature type="domain" description="Histidine kinase" evidence="14">
    <location>
        <begin position="384"/>
        <end position="602"/>
    </location>
</feature>
<evidence type="ECO:0000256" key="4">
    <source>
        <dbReference type="ARBA" id="ARBA00022553"/>
    </source>
</evidence>
<dbReference type="Gene3D" id="3.30.450.20">
    <property type="entry name" value="PAS domain"/>
    <property type="match status" value="1"/>
</dbReference>
<dbReference type="Pfam" id="PF02518">
    <property type="entry name" value="HATPase_c"/>
    <property type="match status" value="1"/>
</dbReference>
<reference evidence="17 18" key="1">
    <citation type="submission" date="2018-03" db="EMBL/GenBank/DDBJ databases">
        <title>Genome sequence of Moorella stamsii DSM 26217.</title>
        <authorList>
            <person name="Poehlein A."/>
            <person name="Daniel R."/>
        </authorList>
    </citation>
    <scope>NUCLEOTIDE SEQUENCE [LARGE SCALE GENOMIC DNA]</scope>
    <source>
        <strain evidence="18">DSM 26217</strain>
    </source>
</reference>
<dbReference type="InterPro" id="IPR036890">
    <property type="entry name" value="HATPase_C_sf"/>
</dbReference>
<feature type="domain" description="HAMP" evidence="16">
    <location>
        <begin position="214"/>
        <end position="266"/>
    </location>
</feature>
<dbReference type="InterPro" id="IPR003661">
    <property type="entry name" value="HisK_dim/P_dom"/>
</dbReference>
<dbReference type="PRINTS" id="PR00344">
    <property type="entry name" value="BCTRLSENSOR"/>
</dbReference>
<dbReference type="FunFam" id="3.30.565.10:FF:000006">
    <property type="entry name" value="Sensor histidine kinase WalK"/>
    <property type="match status" value="1"/>
</dbReference>
<dbReference type="InterPro" id="IPR004358">
    <property type="entry name" value="Sig_transdc_His_kin-like_C"/>
</dbReference>
<dbReference type="AlphaFoldDB" id="A0A9X7P5Y8"/>
<dbReference type="CDD" id="cd00082">
    <property type="entry name" value="HisKA"/>
    <property type="match status" value="1"/>
</dbReference>
<keyword evidence="8" id="KW-0418">Kinase</keyword>
<evidence type="ECO:0000256" key="9">
    <source>
        <dbReference type="ARBA" id="ARBA00022840"/>
    </source>
</evidence>
<evidence type="ECO:0000256" key="6">
    <source>
        <dbReference type="ARBA" id="ARBA00022692"/>
    </source>
</evidence>
<comment type="subcellular location">
    <subcellularLocation>
        <location evidence="2">Membrane</location>
        <topology evidence="2">Multi-pass membrane protein</topology>
    </subcellularLocation>
</comment>
<dbReference type="InterPro" id="IPR035965">
    <property type="entry name" value="PAS-like_dom_sf"/>
</dbReference>
<dbReference type="GO" id="GO:0005524">
    <property type="term" value="F:ATP binding"/>
    <property type="evidence" value="ECO:0007669"/>
    <property type="project" value="UniProtKB-KW"/>
</dbReference>
<dbReference type="SUPFAM" id="SSF55785">
    <property type="entry name" value="PYP-like sensor domain (PAS domain)"/>
    <property type="match status" value="1"/>
</dbReference>
<evidence type="ECO:0000256" key="11">
    <source>
        <dbReference type="ARBA" id="ARBA00023012"/>
    </source>
</evidence>
<protein>
    <recommendedName>
        <fullName evidence="3">histidine kinase</fullName>
        <ecNumber evidence="3">2.7.13.3</ecNumber>
    </recommendedName>
</protein>
<comment type="caution">
    <text evidence="17">The sequence shown here is derived from an EMBL/GenBank/DDBJ whole genome shotgun (WGS) entry which is preliminary data.</text>
</comment>
<organism evidence="17 18">
    <name type="scientific">Neomoorella stamsii</name>
    <dbReference type="NCBI Taxonomy" id="1266720"/>
    <lineage>
        <taxon>Bacteria</taxon>
        <taxon>Bacillati</taxon>
        <taxon>Bacillota</taxon>
        <taxon>Clostridia</taxon>
        <taxon>Neomoorellales</taxon>
        <taxon>Neomoorellaceae</taxon>
        <taxon>Neomoorella</taxon>
    </lineage>
</organism>
<dbReference type="EMBL" id="PVXL01000046">
    <property type="protein sequence ID" value="PRR72236.1"/>
    <property type="molecule type" value="Genomic_DNA"/>
</dbReference>
<dbReference type="InterPro" id="IPR000014">
    <property type="entry name" value="PAS"/>
</dbReference>
<evidence type="ECO:0000256" key="13">
    <source>
        <dbReference type="SAM" id="Phobius"/>
    </source>
</evidence>
<dbReference type="GO" id="GO:0000156">
    <property type="term" value="F:phosphorelay response regulator activity"/>
    <property type="evidence" value="ECO:0007669"/>
    <property type="project" value="TreeGrafter"/>
</dbReference>
<dbReference type="GO" id="GO:0000155">
    <property type="term" value="F:phosphorelay sensor kinase activity"/>
    <property type="evidence" value="ECO:0007669"/>
    <property type="project" value="InterPro"/>
</dbReference>
<evidence type="ECO:0000313" key="18">
    <source>
        <dbReference type="Proteomes" id="UP000239430"/>
    </source>
</evidence>
<evidence type="ECO:0000256" key="7">
    <source>
        <dbReference type="ARBA" id="ARBA00022741"/>
    </source>
</evidence>
<dbReference type="CDD" id="cd06225">
    <property type="entry name" value="HAMP"/>
    <property type="match status" value="1"/>
</dbReference>
<dbReference type="InterPro" id="IPR003594">
    <property type="entry name" value="HATPase_dom"/>
</dbReference>
<keyword evidence="10 13" id="KW-1133">Transmembrane helix</keyword>
<evidence type="ECO:0000256" key="8">
    <source>
        <dbReference type="ARBA" id="ARBA00022777"/>
    </source>
</evidence>
<dbReference type="Pfam" id="PF00672">
    <property type="entry name" value="HAMP"/>
    <property type="match status" value="1"/>
</dbReference>
<dbReference type="InterPro" id="IPR003660">
    <property type="entry name" value="HAMP_dom"/>
</dbReference>
<keyword evidence="5 17" id="KW-0808">Transferase</keyword>
<evidence type="ECO:0000259" key="14">
    <source>
        <dbReference type="PROSITE" id="PS50109"/>
    </source>
</evidence>
<dbReference type="EC" id="2.7.13.3" evidence="3"/>
<proteinExistence type="predicted"/>
<dbReference type="SUPFAM" id="SSF158472">
    <property type="entry name" value="HAMP domain-like"/>
    <property type="match status" value="1"/>
</dbReference>
<keyword evidence="9" id="KW-0067">ATP-binding</keyword>
<dbReference type="CDD" id="cd00130">
    <property type="entry name" value="PAS"/>
    <property type="match status" value="1"/>
</dbReference>